<dbReference type="AlphaFoldDB" id="A0AB38A3M8"/>
<dbReference type="RefSeq" id="WP_086986473.1">
    <property type="nucleotide sequence ID" value="NZ_FJNA01000002.1"/>
</dbReference>
<name>A0AB38A3M8_9LACT</name>
<protein>
    <submittedName>
        <fullName evidence="1">Uncharacterized protein</fullName>
    </submittedName>
</protein>
<organism evidence="1 2">
    <name type="scientific">Trichococcus collinsii</name>
    <dbReference type="NCBI Taxonomy" id="157076"/>
    <lineage>
        <taxon>Bacteria</taxon>
        <taxon>Bacillati</taxon>
        <taxon>Bacillota</taxon>
        <taxon>Bacilli</taxon>
        <taxon>Lactobacillales</taxon>
        <taxon>Carnobacteriaceae</taxon>
        <taxon>Trichococcus</taxon>
    </lineage>
</organism>
<gene>
    <name evidence="1" type="ORF">SAMN04488525_1115</name>
</gene>
<comment type="caution">
    <text evidence="1">The sequence shown here is derived from an EMBL/GenBank/DDBJ whole genome shotgun (WGS) entry which is preliminary data.</text>
</comment>
<sequence length="94" mass="10517">MPGSGRKPAAPQYDLSLNEFYGVALDNQEWTTLGEKQMLVGTASNANGVMMKLAAVKDLAHWNYKPEAAFIWDFFQDYQRNTENGALIINSSEE</sequence>
<evidence type="ECO:0000313" key="2">
    <source>
        <dbReference type="Proteomes" id="UP000199042"/>
    </source>
</evidence>
<reference evidence="1 2" key="1">
    <citation type="submission" date="2016-10" db="EMBL/GenBank/DDBJ databases">
        <authorList>
            <person name="Varghese N."/>
            <person name="Submissions S."/>
        </authorList>
    </citation>
    <scope>NUCLEOTIDE SEQUENCE [LARGE SCALE GENOMIC DNA]</scope>
    <source>
        <strain evidence="1 2">DSM 14526</strain>
    </source>
</reference>
<proteinExistence type="predicted"/>
<accession>A0AB38A3M8</accession>
<dbReference type="EMBL" id="FNQH01000011">
    <property type="protein sequence ID" value="SEA92722.1"/>
    <property type="molecule type" value="Genomic_DNA"/>
</dbReference>
<dbReference type="Proteomes" id="UP000199042">
    <property type="component" value="Unassembled WGS sequence"/>
</dbReference>
<keyword evidence="2" id="KW-1185">Reference proteome</keyword>
<evidence type="ECO:0000313" key="1">
    <source>
        <dbReference type="EMBL" id="SEA92722.1"/>
    </source>
</evidence>